<protein>
    <submittedName>
        <fullName evidence="1">Uncharacterized protein</fullName>
    </submittedName>
</protein>
<dbReference type="OrthoDB" id="5947018at2759"/>
<organism evidence="1 2">
    <name type="scientific">Opisthorchis felineus</name>
    <dbReference type="NCBI Taxonomy" id="147828"/>
    <lineage>
        <taxon>Eukaryota</taxon>
        <taxon>Metazoa</taxon>
        <taxon>Spiralia</taxon>
        <taxon>Lophotrochozoa</taxon>
        <taxon>Platyhelminthes</taxon>
        <taxon>Trematoda</taxon>
        <taxon>Digenea</taxon>
        <taxon>Opisthorchiida</taxon>
        <taxon>Opisthorchiata</taxon>
        <taxon>Opisthorchiidae</taxon>
        <taxon>Opisthorchis</taxon>
    </lineage>
</organism>
<dbReference type="EMBL" id="SJOL01001898">
    <property type="protein sequence ID" value="TGZ74376.1"/>
    <property type="molecule type" value="Genomic_DNA"/>
</dbReference>
<sequence length="743" mass="85417">MCSFPTWLFRNGPNLWWSDAGVSNSLTARATHIDRSQSTPDHEYFNLPAAQYGWNQLLAGRNESLLQLLQICPQAWDFRSNYRVSFALGQNAFQKWMQAICGLGLNDERKRTTTRQKQRKVLSVFFVNMTCALPWDRSSNIFLVQLIDKLHRSVYHCLRFKPLDNHTPHRTFELQQSEYSSLIKDPNICLQAFSISKTSKWIHMEPELEDIQQRLSCPVAGGFQIRRTVAWETNEAICKSTVYGSVEFECIRGEGVEWSFSEPTCNPFGEEYVGICDDEQEACEHGCSFSAQNQFFCHRTCLNTNGKCNTSPSDSCKFREPYRGTWNLIEDEYHGAPSTAADILFVEENKLRFNTTSQLQPENELHCVRELREAEQDLYVVRSSPQPNGCRARDVCFEINQNGRIYSAQKRRLDTLLYRMTMSRKRDTPVKDLCDFQSPNVINAHPFQTSVSKVLVRDRTKDEHSADTDDGVKCGLYQVHLKGTISLPKKKYSSSNRIARLHKAHWNTGTAWESAIQGQHLTSSMDNNSNMDRFRTEPNCFLYLTDFNAQLGTTGEFDNKLRIKTQCWWTVPAFLNNTEHLCLSSHRFDTMSTPQIRYSMLITQSTTSSEYYCWLFRTDFPVGRKVITATIFHSPQCHYQRQSIAEFEIDTKRAIAILTLVQSPEICYGCVLNRTEHTGTYHFKAPFHKKPILVNQIAEPTGANKALHLLSVNSKEIQPNCATLRTVQTRILVFPGLIMLISK</sequence>
<dbReference type="AlphaFoldDB" id="A0A4S2MCQ2"/>
<name>A0A4S2MCQ2_OPIFE</name>
<keyword evidence="2" id="KW-1185">Reference proteome</keyword>
<evidence type="ECO:0000313" key="1">
    <source>
        <dbReference type="EMBL" id="TGZ74376.1"/>
    </source>
</evidence>
<dbReference type="Proteomes" id="UP000308267">
    <property type="component" value="Unassembled WGS sequence"/>
</dbReference>
<accession>A0A4S2MCQ2</accession>
<gene>
    <name evidence="1" type="ORF">CRM22_000977</name>
</gene>
<proteinExistence type="predicted"/>
<reference evidence="1 2" key="1">
    <citation type="journal article" date="2019" name="BMC Genomics">
        <title>New insights from Opisthorchis felineus genome: update on genomics of the epidemiologically important liver flukes.</title>
        <authorList>
            <person name="Ershov N.I."/>
            <person name="Mordvinov V.A."/>
            <person name="Prokhortchouk E.B."/>
            <person name="Pakharukova M.Y."/>
            <person name="Gunbin K.V."/>
            <person name="Ustyantsev K."/>
            <person name="Genaev M.A."/>
            <person name="Blinov A.G."/>
            <person name="Mazur A."/>
            <person name="Boulygina E."/>
            <person name="Tsygankova S."/>
            <person name="Khrameeva E."/>
            <person name="Chekanov N."/>
            <person name="Fan G."/>
            <person name="Xiao A."/>
            <person name="Zhang H."/>
            <person name="Xu X."/>
            <person name="Yang H."/>
            <person name="Solovyev V."/>
            <person name="Lee S.M."/>
            <person name="Liu X."/>
            <person name="Afonnikov D.A."/>
            <person name="Skryabin K.G."/>
        </authorList>
    </citation>
    <scope>NUCLEOTIDE SEQUENCE [LARGE SCALE GENOMIC DNA]</scope>
    <source>
        <strain evidence="1">AK-0245</strain>
        <tissue evidence="1">Whole organism</tissue>
    </source>
</reference>
<evidence type="ECO:0000313" key="2">
    <source>
        <dbReference type="Proteomes" id="UP000308267"/>
    </source>
</evidence>
<comment type="caution">
    <text evidence="1">The sequence shown here is derived from an EMBL/GenBank/DDBJ whole genome shotgun (WGS) entry which is preliminary data.</text>
</comment>